<gene>
    <name evidence="2" type="ORF">CDSM653_01914</name>
</gene>
<dbReference type="EMBL" id="ABXP02000106">
    <property type="protein sequence ID" value="KKC29063.1"/>
    <property type="molecule type" value="Genomic_DNA"/>
</dbReference>
<feature type="transmembrane region" description="Helical" evidence="1">
    <location>
        <begin position="549"/>
        <end position="568"/>
    </location>
</feature>
<keyword evidence="1" id="KW-0472">Membrane</keyword>
<feature type="transmembrane region" description="Helical" evidence="1">
    <location>
        <begin position="658"/>
        <end position="676"/>
    </location>
</feature>
<evidence type="ECO:0000313" key="2">
    <source>
        <dbReference type="EMBL" id="KKC29063.1"/>
    </source>
</evidence>
<comment type="caution">
    <text evidence="2">The sequence shown here is derived from an EMBL/GenBank/DDBJ whole genome shotgun (WGS) entry which is preliminary data.</text>
</comment>
<feature type="transmembrane region" description="Helical" evidence="1">
    <location>
        <begin position="437"/>
        <end position="453"/>
    </location>
</feature>
<protein>
    <submittedName>
        <fullName evidence="2">Uncharacterized protein</fullName>
    </submittedName>
</protein>
<name>A0A0F5PKA3_9THEO</name>
<dbReference type="AlphaFoldDB" id="A0A0F5PKA3"/>
<proteinExistence type="predicted"/>
<feature type="transmembrane region" description="Helical" evidence="1">
    <location>
        <begin position="624"/>
        <end position="646"/>
    </location>
</feature>
<dbReference type="Proteomes" id="UP000010146">
    <property type="component" value="Unassembled WGS sequence"/>
</dbReference>
<feature type="transmembrane region" description="Helical" evidence="1">
    <location>
        <begin position="22"/>
        <end position="40"/>
    </location>
</feature>
<organism evidence="2 3">
    <name type="scientific">Caldanaerobacter subterraneus subsp. pacificus DSM 12653</name>
    <dbReference type="NCBI Taxonomy" id="391606"/>
    <lineage>
        <taxon>Bacteria</taxon>
        <taxon>Bacillati</taxon>
        <taxon>Bacillota</taxon>
        <taxon>Clostridia</taxon>
        <taxon>Thermoanaerobacterales</taxon>
        <taxon>Thermoanaerobacteraceae</taxon>
        <taxon>Caldanaerobacter</taxon>
    </lineage>
</organism>
<accession>A0A0F5PKA3</accession>
<feature type="transmembrane region" description="Helical" evidence="1">
    <location>
        <begin position="508"/>
        <end position="529"/>
    </location>
</feature>
<reference evidence="2 3" key="2">
    <citation type="journal article" date="2015" name="BMC Genomics">
        <title>Analysis of three genomes within the thermophilic bacterial species Caldanaerobacter subterraneus with a focus on carbon monoxide dehydrogenase evolution and hydrolase diversity.</title>
        <authorList>
            <person name="Sant'Anna F.H."/>
            <person name="Lebedinsky A.V."/>
            <person name="Sokolova T.G."/>
            <person name="Robb F.T."/>
            <person name="Gonzalez J.M."/>
        </authorList>
    </citation>
    <scope>NUCLEOTIDE SEQUENCE [LARGE SCALE GENOMIC DNA]</scope>
    <source>
        <strain evidence="2 3">DSM 12653</strain>
    </source>
</reference>
<evidence type="ECO:0000256" key="1">
    <source>
        <dbReference type="SAM" id="Phobius"/>
    </source>
</evidence>
<keyword evidence="1" id="KW-0812">Transmembrane</keyword>
<reference evidence="3" key="3">
    <citation type="submission" date="2015-02" db="EMBL/GenBank/DDBJ databases">
        <title>Genome analysis of three genomes within the thermophilic hydrogenogenic bacterial species Caldanaerobacter subterraneus.</title>
        <authorList>
            <person name="Sant'Anna F.H."/>
            <person name="Lebedinsky A."/>
            <person name="Sokolova T."/>
            <person name="Robb F.T."/>
            <person name="Gonzalez J.M."/>
        </authorList>
    </citation>
    <scope>NUCLEOTIDE SEQUENCE [LARGE SCALE GENOMIC DNA]</scope>
    <source>
        <strain evidence="3">DSM 12653</strain>
    </source>
</reference>
<feature type="transmembrane region" description="Helical" evidence="1">
    <location>
        <begin position="473"/>
        <end position="496"/>
    </location>
</feature>
<feature type="transmembrane region" description="Helical" evidence="1">
    <location>
        <begin position="408"/>
        <end position="425"/>
    </location>
</feature>
<dbReference type="InterPro" id="IPR043748">
    <property type="entry name" value="DUF5693"/>
</dbReference>
<reference evidence="2 3" key="1">
    <citation type="submission" date="2008-07" db="EMBL/GenBank/DDBJ databases">
        <authorList>
            <person name="Gonzalez J."/>
            <person name="Sokolova T."/>
            <person name="Ferriera S."/>
            <person name="Johnson J."/>
            <person name="Kravitz S."/>
            <person name="Beeson K."/>
            <person name="Sutton G."/>
            <person name="Rogers Y.-H."/>
            <person name="Friedman R."/>
            <person name="Frazier M."/>
            <person name="Venter J.C."/>
        </authorList>
    </citation>
    <scope>NUCLEOTIDE SEQUENCE [LARGE SCALE GENOMIC DNA]</scope>
    <source>
        <strain evidence="2 3">DSM 12653</strain>
    </source>
</reference>
<sequence>MVMYLSFPLREKGSGNLNLKRMLIFTIIFSLIVSLIVDFGRMKAENEYDTVEFVGDLKSLKDFASFTGEDLKSILTKMKEAGMDGVAVNEVTLESLQQAGKISVSLLKDVENLYLLSGNLGNLALEDYLKGLSTKDIEKYSNYIVVSTKNANTFKFLKEALTKRVSPKDLIILSKGNDFAFIINKPKEVFVTKGLGFDENELFYIKSLGFDLIPRVENFTGIKDRDITEYVSILKKYGVRTVIFNGTDVLGNPEKISYAASLFKENGINVGIIDVPMGKKLQEGMSKFAKFTGYRGIKVYGLSEKETQKYDWEEIVSKWFRGIIERNVRIIYVRAKIDDSKSHQYNIKENIAMIKDATDYIKRAGLKVGIAKPLPEVHQGKFMEVLISLGVVAAGLLILELFGVSRRVLAILGIIGVIGVSGILMSRFNDLGVKTVALAYSIVFPSLGIAYYVNRLDEFLKGKGENNIVWHALKIFFISLAISFAGALSIGAIMADSKYMLKIDYFRGVKFSFILPLIFYVFYYIWRVYETHNFKAFWSKIKEFLDLDLKVWHVMAFVIAAVAGILYISRTGNEPIIKPTELELKFRDFLEHTLIARPRTKEFLIGDPALLIGLYTALKKFNGWAFVAGLLGSIGILSITNTFSHVESVLIIAIKRTLFAWVLGALIGLIGIWLLSKILKNTKKEY</sequence>
<evidence type="ECO:0000313" key="3">
    <source>
        <dbReference type="Proteomes" id="UP000010146"/>
    </source>
</evidence>
<feature type="transmembrane region" description="Helical" evidence="1">
    <location>
        <begin position="382"/>
        <end position="402"/>
    </location>
</feature>
<keyword evidence="1" id="KW-1133">Transmembrane helix</keyword>
<dbReference type="Pfam" id="PF18949">
    <property type="entry name" value="DUF5693"/>
    <property type="match status" value="1"/>
</dbReference>